<accession>A0A8J2P783</accession>
<dbReference type="EMBL" id="CAJVCH010390957">
    <property type="protein sequence ID" value="CAG7817301.1"/>
    <property type="molecule type" value="Genomic_DNA"/>
</dbReference>
<dbReference type="OrthoDB" id="7691932at2759"/>
<dbReference type="Proteomes" id="UP000708208">
    <property type="component" value="Unassembled WGS sequence"/>
</dbReference>
<reference evidence="1" key="1">
    <citation type="submission" date="2021-06" db="EMBL/GenBank/DDBJ databases">
        <authorList>
            <person name="Hodson N. C."/>
            <person name="Mongue J. A."/>
            <person name="Jaron S. K."/>
        </authorList>
    </citation>
    <scope>NUCLEOTIDE SEQUENCE</scope>
</reference>
<name>A0A8J2P783_9HEXA</name>
<evidence type="ECO:0000313" key="2">
    <source>
        <dbReference type="Proteomes" id="UP000708208"/>
    </source>
</evidence>
<comment type="caution">
    <text evidence="1">The sequence shown here is derived from an EMBL/GenBank/DDBJ whole genome shotgun (WGS) entry which is preliminary data.</text>
</comment>
<organism evidence="1 2">
    <name type="scientific">Allacma fusca</name>
    <dbReference type="NCBI Taxonomy" id="39272"/>
    <lineage>
        <taxon>Eukaryota</taxon>
        <taxon>Metazoa</taxon>
        <taxon>Ecdysozoa</taxon>
        <taxon>Arthropoda</taxon>
        <taxon>Hexapoda</taxon>
        <taxon>Collembola</taxon>
        <taxon>Symphypleona</taxon>
        <taxon>Sminthuridae</taxon>
        <taxon>Allacma</taxon>
    </lineage>
</organism>
<protein>
    <submittedName>
        <fullName evidence="1">Uncharacterized protein</fullName>
    </submittedName>
</protein>
<dbReference type="AlphaFoldDB" id="A0A8J2P783"/>
<keyword evidence="2" id="KW-1185">Reference proteome</keyword>
<sequence length="117" mass="13797">MALTQVLWMTTAPFYVTIYDDNAYVPFETKVKLVKLIEKNPSWKFKTLRSKCSTFKQPCYKQRWIQQKPERTVKLSKIWISEDGHFIIKREVIERPWYKVVLPGGSSNIPDPEVAAF</sequence>
<gene>
    <name evidence="1" type="ORF">AFUS01_LOCUS27876</name>
</gene>
<proteinExistence type="predicted"/>
<evidence type="ECO:0000313" key="1">
    <source>
        <dbReference type="EMBL" id="CAG7817301.1"/>
    </source>
</evidence>